<dbReference type="EMBL" id="JADINA010000008">
    <property type="protein sequence ID" value="MBO8425919.1"/>
    <property type="molecule type" value="Genomic_DNA"/>
</dbReference>
<gene>
    <name evidence="1" type="ORF">IAC61_01180</name>
</gene>
<reference evidence="1" key="1">
    <citation type="submission" date="2020-10" db="EMBL/GenBank/DDBJ databases">
        <authorList>
            <person name="Gilroy R."/>
        </authorList>
    </citation>
    <scope>NUCLEOTIDE SEQUENCE</scope>
    <source>
        <strain evidence="1">17113</strain>
    </source>
</reference>
<dbReference type="AlphaFoldDB" id="A0A9D9DDW1"/>
<sequence>MEERGNEHFPRLLATMDALLSAYFAQELEALSERESLLLSAYLLLSPLHGDEQTECVIRDLDKILESGVSEVFRISFPDKGEMLPNLAYALAIGEGPLDLDAFYKISRETKEAQEKPEPSFVDVCLDVLENRDLLKDLETIGRILG</sequence>
<name>A0A9D9DDW1_9FIRM</name>
<organism evidence="1 2">
    <name type="scientific">Candidatus Alloenteromonas pullistercoris</name>
    <dbReference type="NCBI Taxonomy" id="2840785"/>
    <lineage>
        <taxon>Bacteria</taxon>
        <taxon>Bacillati</taxon>
        <taxon>Bacillota</taxon>
        <taxon>Bacillota incertae sedis</taxon>
        <taxon>Candidatus Alloenteromonas</taxon>
    </lineage>
</organism>
<accession>A0A9D9DDW1</accession>
<evidence type="ECO:0000313" key="2">
    <source>
        <dbReference type="Proteomes" id="UP000823634"/>
    </source>
</evidence>
<evidence type="ECO:0000313" key="1">
    <source>
        <dbReference type="EMBL" id="MBO8425919.1"/>
    </source>
</evidence>
<proteinExistence type="predicted"/>
<comment type="caution">
    <text evidence="1">The sequence shown here is derived from an EMBL/GenBank/DDBJ whole genome shotgun (WGS) entry which is preliminary data.</text>
</comment>
<dbReference type="Proteomes" id="UP000823634">
    <property type="component" value="Unassembled WGS sequence"/>
</dbReference>
<protein>
    <submittedName>
        <fullName evidence="1">Uncharacterized protein</fullName>
    </submittedName>
</protein>
<reference evidence="1" key="2">
    <citation type="journal article" date="2021" name="PeerJ">
        <title>Extensive microbial diversity within the chicken gut microbiome revealed by metagenomics and culture.</title>
        <authorList>
            <person name="Gilroy R."/>
            <person name="Ravi A."/>
            <person name="Getino M."/>
            <person name="Pursley I."/>
            <person name="Horton D.L."/>
            <person name="Alikhan N.F."/>
            <person name="Baker D."/>
            <person name="Gharbi K."/>
            <person name="Hall N."/>
            <person name="Watson M."/>
            <person name="Adriaenssens E.M."/>
            <person name="Foster-Nyarko E."/>
            <person name="Jarju S."/>
            <person name="Secka A."/>
            <person name="Antonio M."/>
            <person name="Oren A."/>
            <person name="Chaudhuri R.R."/>
            <person name="La Ragione R."/>
            <person name="Hildebrand F."/>
            <person name="Pallen M.J."/>
        </authorList>
    </citation>
    <scope>NUCLEOTIDE SEQUENCE</scope>
    <source>
        <strain evidence="1">17113</strain>
    </source>
</reference>